<reference evidence="3" key="1">
    <citation type="submission" date="2017-09" db="EMBL/GenBank/DDBJ databases">
        <title>Depth-based differentiation of microbial function through sediment-hosted aquifers and enrichment of novel symbionts in the deep terrestrial subsurface.</title>
        <authorList>
            <person name="Probst A.J."/>
            <person name="Ladd B."/>
            <person name="Jarett J.K."/>
            <person name="Geller-Mcgrath D.E."/>
            <person name="Sieber C.M.K."/>
            <person name="Emerson J.B."/>
            <person name="Anantharaman K."/>
            <person name="Thomas B.C."/>
            <person name="Malmstrom R."/>
            <person name="Stieglmeier M."/>
            <person name="Klingl A."/>
            <person name="Woyke T."/>
            <person name="Ryan C.M."/>
            <person name="Banfield J.F."/>
        </authorList>
    </citation>
    <scope>NUCLEOTIDE SEQUENCE [LARGE SCALE GENOMIC DNA]</scope>
</reference>
<keyword evidence="1" id="KW-0812">Transmembrane</keyword>
<dbReference type="Proteomes" id="UP000229894">
    <property type="component" value="Unassembled WGS sequence"/>
</dbReference>
<proteinExistence type="predicted"/>
<comment type="caution">
    <text evidence="2">The sequence shown here is derived from an EMBL/GenBank/DDBJ whole genome shotgun (WGS) entry which is preliminary data.</text>
</comment>
<keyword evidence="1" id="KW-1133">Transmembrane helix</keyword>
<organism evidence="2 3">
    <name type="scientific">Candidatus Portnoybacteria bacterium CG03_land_8_20_14_0_80_41_10</name>
    <dbReference type="NCBI Taxonomy" id="1974808"/>
    <lineage>
        <taxon>Bacteria</taxon>
        <taxon>Candidatus Portnoyibacteriota</taxon>
    </lineage>
</organism>
<dbReference type="AlphaFoldDB" id="A0A2M7BV06"/>
<dbReference type="EMBL" id="PEUX01000016">
    <property type="protein sequence ID" value="PIV10400.1"/>
    <property type="molecule type" value="Genomic_DNA"/>
</dbReference>
<accession>A0A2M7BV06</accession>
<evidence type="ECO:0000313" key="3">
    <source>
        <dbReference type="Proteomes" id="UP000229894"/>
    </source>
</evidence>
<evidence type="ECO:0000313" key="2">
    <source>
        <dbReference type="EMBL" id="PIV10400.1"/>
    </source>
</evidence>
<sequence>MSTYQVFIKDLFLDTLIELFYFPLWWYSRGLKKAALFCWQKVKGGWRALSLSILLKNFFRPMYGQRGLTAYALSLNTHFWQIIWRFFLMAGWFVFWFLILLIWLVLPVFVIWQL</sequence>
<protein>
    <recommendedName>
        <fullName evidence="4">RDD domain-containing protein</fullName>
    </recommendedName>
</protein>
<feature type="transmembrane region" description="Helical" evidence="1">
    <location>
        <begin position="93"/>
        <end position="112"/>
    </location>
</feature>
<evidence type="ECO:0008006" key="4">
    <source>
        <dbReference type="Google" id="ProtNLM"/>
    </source>
</evidence>
<keyword evidence="1" id="KW-0472">Membrane</keyword>
<evidence type="ECO:0000256" key="1">
    <source>
        <dbReference type="SAM" id="Phobius"/>
    </source>
</evidence>
<gene>
    <name evidence="2" type="ORF">COS49_00715</name>
</gene>
<name>A0A2M7BV06_9BACT</name>